<evidence type="ECO:0000256" key="3">
    <source>
        <dbReference type="ARBA" id="ARBA00022763"/>
    </source>
</evidence>
<dbReference type="NCBIfam" id="TIGR00498">
    <property type="entry name" value="lexA"/>
    <property type="match status" value="1"/>
</dbReference>
<keyword evidence="2" id="KW-0235">DNA replication</keyword>
<dbReference type="Pfam" id="PF00717">
    <property type="entry name" value="Peptidase_S24"/>
    <property type="match status" value="1"/>
</dbReference>
<dbReference type="GO" id="GO:0009432">
    <property type="term" value="P:SOS response"/>
    <property type="evidence" value="ECO:0007669"/>
    <property type="project" value="UniProtKB-KW"/>
</dbReference>
<sequence>MQDTKPLTAKQKGALDFINSFCREKGYSPSLKEIADFLDTDNLSTAQYYVEELESKGYLHRNSNKARGITPISDQYTIPLLGYIAAGEPIEPIENPEEINVPSGIKIEAKYPHYALRVKGDSMIDMGVLDNDIVLIKHQMTANVGDVVVGITEKGATLKILSKDNDRVVLKPRNQKYKTIIPEQLEIRGVFVGLVRGGN</sequence>
<keyword evidence="1" id="KW-0678">Repressor</keyword>
<keyword evidence="7" id="KW-0804">Transcription</keyword>
<dbReference type="PANTHER" id="PTHR33516">
    <property type="entry name" value="LEXA REPRESSOR"/>
    <property type="match status" value="1"/>
</dbReference>
<dbReference type="InterPro" id="IPR006200">
    <property type="entry name" value="LexA"/>
</dbReference>
<dbReference type="Pfam" id="PF01726">
    <property type="entry name" value="LexA_DNA_bind"/>
    <property type="match status" value="1"/>
</dbReference>
<protein>
    <submittedName>
        <fullName evidence="12">LexA repressor</fullName>
    </submittedName>
</protein>
<evidence type="ECO:0000256" key="9">
    <source>
        <dbReference type="ARBA" id="ARBA00023236"/>
    </source>
</evidence>
<dbReference type="SUPFAM" id="SSF51306">
    <property type="entry name" value="LexA/Signal peptidase"/>
    <property type="match status" value="1"/>
</dbReference>
<dbReference type="EMBL" id="LCEJ01000008">
    <property type="protein sequence ID" value="KKS70973.1"/>
    <property type="molecule type" value="Genomic_DNA"/>
</dbReference>
<feature type="domain" description="LexA repressor DNA-binding" evidence="11">
    <location>
        <begin position="5"/>
        <end position="68"/>
    </location>
</feature>
<evidence type="ECO:0000259" key="10">
    <source>
        <dbReference type="Pfam" id="PF00717"/>
    </source>
</evidence>
<gene>
    <name evidence="12" type="ORF">UV41_C0008G0005</name>
</gene>
<dbReference type="GO" id="GO:0004252">
    <property type="term" value="F:serine-type endopeptidase activity"/>
    <property type="evidence" value="ECO:0007669"/>
    <property type="project" value="InterPro"/>
</dbReference>
<keyword evidence="8" id="KW-0234">DNA repair</keyword>
<dbReference type="AlphaFoldDB" id="A0A0G1E8S4"/>
<evidence type="ECO:0000256" key="6">
    <source>
        <dbReference type="ARBA" id="ARBA00023125"/>
    </source>
</evidence>
<dbReference type="InterPro" id="IPR015927">
    <property type="entry name" value="Peptidase_S24_S26A/B/C"/>
</dbReference>
<dbReference type="CDD" id="cd06529">
    <property type="entry name" value="S24_LexA-like"/>
    <property type="match status" value="1"/>
</dbReference>
<dbReference type="GO" id="GO:0045892">
    <property type="term" value="P:negative regulation of DNA-templated transcription"/>
    <property type="evidence" value="ECO:0007669"/>
    <property type="project" value="InterPro"/>
</dbReference>
<evidence type="ECO:0000256" key="7">
    <source>
        <dbReference type="ARBA" id="ARBA00023163"/>
    </source>
</evidence>
<accession>A0A0G1E8S4</accession>
<evidence type="ECO:0000259" key="11">
    <source>
        <dbReference type="Pfam" id="PF01726"/>
    </source>
</evidence>
<keyword evidence="5" id="KW-0805">Transcription regulation</keyword>
<dbReference type="Gene3D" id="2.10.109.10">
    <property type="entry name" value="Umud Fragment, subunit A"/>
    <property type="match status" value="1"/>
</dbReference>
<proteinExistence type="predicted"/>
<dbReference type="InterPro" id="IPR006199">
    <property type="entry name" value="LexA_DNA-bd_dom"/>
</dbReference>
<keyword evidence="4" id="KW-0378">Hydrolase</keyword>
<dbReference type="GO" id="GO:0003677">
    <property type="term" value="F:DNA binding"/>
    <property type="evidence" value="ECO:0007669"/>
    <property type="project" value="UniProtKB-KW"/>
</dbReference>
<keyword evidence="3" id="KW-0227">DNA damage</keyword>
<name>A0A0G1E8S4_9BACT</name>
<feature type="domain" description="Peptidase S24/S26A/S26B/S26C" evidence="10">
    <location>
        <begin position="79"/>
        <end position="191"/>
    </location>
</feature>
<evidence type="ECO:0000313" key="13">
    <source>
        <dbReference type="Proteomes" id="UP000034785"/>
    </source>
</evidence>
<evidence type="ECO:0000313" key="12">
    <source>
        <dbReference type="EMBL" id="KKS70973.1"/>
    </source>
</evidence>
<reference evidence="12 13" key="1">
    <citation type="journal article" date="2015" name="Nature">
        <title>rRNA introns, odd ribosomes, and small enigmatic genomes across a large radiation of phyla.</title>
        <authorList>
            <person name="Brown C.T."/>
            <person name="Hug L.A."/>
            <person name="Thomas B.C."/>
            <person name="Sharon I."/>
            <person name="Castelle C.J."/>
            <person name="Singh A."/>
            <person name="Wilkins M.J."/>
            <person name="Williams K.H."/>
            <person name="Banfield J.F."/>
        </authorList>
    </citation>
    <scope>NUCLEOTIDE SEQUENCE [LARGE SCALE GENOMIC DNA]</scope>
</reference>
<organism evidence="12 13">
    <name type="scientific">Candidatus Daviesbacteria bacterium GW2011_GWA2_42_7</name>
    <dbReference type="NCBI Taxonomy" id="1618425"/>
    <lineage>
        <taxon>Bacteria</taxon>
        <taxon>Candidatus Daviesiibacteriota</taxon>
    </lineage>
</organism>
<dbReference type="Proteomes" id="UP000034785">
    <property type="component" value="Unassembled WGS sequence"/>
</dbReference>
<dbReference type="GO" id="GO:0006508">
    <property type="term" value="P:proteolysis"/>
    <property type="evidence" value="ECO:0007669"/>
    <property type="project" value="InterPro"/>
</dbReference>
<dbReference type="InterPro" id="IPR036390">
    <property type="entry name" value="WH_DNA-bd_sf"/>
</dbReference>
<dbReference type="SUPFAM" id="SSF46785">
    <property type="entry name" value="Winged helix' DNA-binding domain"/>
    <property type="match status" value="1"/>
</dbReference>
<dbReference type="InterPro" id="IPR036286">
    <property type="entry name" value="LexA/Signal_pep-like_sf"/>
</dbReference>
<evidence type="ECO:0000256" key="1">
    <source>
        <dbReference type="ARBA" id="ARBA00022491"/>
    </source>
</evidence>
<dbReference type="PANTHER" id="PTHR33516:SF2">
    <property type="entry name" value="LEXA REPRESSOR-RELATED"/>
    <property type="match status" value="1"/>
</dbReference>
<keyword evidence="9" id="KW-0742">SOS response</keyword>
<dbReference type="GO" id="GO:0006260">
    <property type="term" value="P:DNA replication"/>
    <property type="evidence" value="ECO:0007669"/>
    <property type="project" value="UniProtKB-KW"/>
</dbReference>
<dbReference type="Gene3D" id="1.10.10.10">
    <property type="entry name" value="Winged helix-like DNA-binding domain superfamily/Winged helix DNA-binding domain"/>
    <property type="match status" value="1"/>
</dbReference>
<evidence type="ECO:0000256" key="5">
    <source>
        <dbReference type="ARBA" id="ARBA00023015"/>
    </source>
</evidence>
<evidence type="ECO:0000256" key="8">
    <source>
        <dbReference type="ARBA" id="ARBA00023204"/>
    </source>
</evidence>
<dbReference type="GO" id="GO:0006281">
    <property type="term" value="P:DNA repair"/>
    <property type="evidence" value="ECO:0007669"/>
    <property type="project" value="UniProtKB-KW"/>
</dbReference>
<dbReference type="InterPro" id="IPR050077">
    <property type="entry name" value="LexA_repressor"/>
</dbReference>
<comment type="caution">
    <text evidence="12">The sequence shown here is derived from an EMBL/GenBank/DDBJ whole genome shotgun (WGS) entry which is preliminary data.</text>
</comment>
<dbReference type="InterPro" id="IPR039418">
    <property type="entry name" value="LexA-like"/>
</dbReference>
<dbReference type="InterPro" id="IPR036388">
    <property type="entry name" value="WH-like_DNA-bd_sf"/>
</dbReference>
<evidence type="ECO:0000256" key="4">
    <source>
        <dbReference type="ARBA" id="ARBA00022801"/>
    </source>
</evidence>
<evidence type="ECO:0000256" key="2">
    <source>
        <dbReference type="ARBA" id="ARBA00022705"/>
    </source>
</evidence>
<keyword evidence="6" id="KW-0238">DNA-binding</keyword>